<organism evidence="2 3">
    <name type="scientific">Romanomermis culicivorax</name>
    <name type="common">Nematode worm</name>
    <dbReference type="NCBI Taxonomy" id="13658"/>
    <lineage>
        <taxon>Eukaryota</taxon>
        <taxon>Metazoa</taxon>
        <taxon>Ecdysozoa</taxon>
        <taxon>Nematoda</taxon>
        <taxon>Enoplea</taxon>
        <taxon>Dorylaimia</taxon>
        <taxon>Mermithida</taxon>
        <taxon>Mermithoidea</taxon>
        <taxon>Mermithidae</taxon>
        <taxon>Romanomermis</taxon>
    </lineage>
</organism>
<evidence type="ECO:0000313" key="3">
    <source>
        <dbReference type="WBParaSite" id="nRc.2.0.1.t29314-RA"/>
    </source>
</evidence>
<dbReference type="AlphaFoldDB" id="A0A915JTC8"/>
<evidence type="ECO:0000256" key="1">
    <source>
        <dbReference type="SAM" id="MobiDB-lite"/>
    </source>
</evidence>
<dbReference type="Proteomes" id="UP000887565">
    <property type="component" value="Unplaced"/>
</dbReference>
<feature type="region of interest" description="Disordered" evidence="1">
    <location>
        <begin position="69"/>
        <end position="136"/>
    </location>
</feature>
<accession>A0A915JTC8</accession>
<dbReference type="WBParaSite" id="nRc.2.0.1.t29314-RA">
    <property type="protein sequence ID" value="nRc.2.0.1.t29314-RA"/>
    <property type="gene ID" value="nRc.2.0.1.g29314"/>
</dbReference>
<protein>
    <submittedName>
        <fullName evidence="3">Uncharacterized protein</fullName>
    </submittedName>
</protein>
<evidence type="ECO:0000313" key="2">
    <source>
        <dbReference type="Proteomes" id="UP000887565"/>
    </source>
</evidence>
<feature type="region of interest" description="Disordered" evidence="1">
    <location>
        <begin position="174"/>
        <end position="193"/>
    </location>
</feature>
<sequence>MTFFLQFLITKPQSDQENSWMDFLRDRLFNSLQLTSGNLTGRCNGVCLADLAVELRNLKEDLANRSLDNHSRTPTIMADVHSDSSSMQSTSGLGRRQSELRRTSSDVRRMSFSSKVSRLSPSPVGKPGSSPQESIQSPIDECTIMEEAENEQATSGGALEQTTVGNGGAVEAGAQVSSSEKERASTPGLLSTTGSSLMRRRTTLRMQRGVIRKQRQSFYKTRETAAGDVAPGQPSDYIEMASLSRARTSATVADAAKVGHTSLYKTQSLDYPPYRMKSPSPVSVTVTPIITMTGPSTSSSAASEMVYMGPETTRSYATVKKTIGSTESTTAASTAGERPLYLIEKLTVSSTAESDLNLSSQASSSYSDKIKLI</sequence>
<name>A0A915JTC8_ROMCU</name>
<reference evidence="3" key="1">
    <citation type="submission" date="2022-11" db="UniProtKB">
        <authorList>
            <consortium name="WormBaseParasite"/>
        </authorList>
    </citation>
    <scope>IDENTIFICATION</scope>
</reference>
<feature type="compositionally biased region" description="Basic and acidic residues" evidence="1">
    <location>
        <begin position="96"/>
        <end position="109"/>
    </location>
</feature>
<feature type="region of interest" description="Disordered" evidence="1">
    <location>
        <begin position="350"/>
        <end position="373"/>
    </location>
</feature>
<feature type="compositionally biased region" description="Low complexity" evidence="1">
    <location>
        <begin position="120"/>
        <end position="131"/>
    </location>
</feature>
<feature type="compositionally biased region" description="Low complexity" evidence="1">
    <location>
        <begin position="354"/>
        <end position="367"/>
    </location>
</feature>
<proteinExistence type="predicted"/>
<feature type="compositionally biased region" description="Polar residues" evidence="1">
    <location>
        <begin position="83"/>
        <end position="92"/>
    </location>
</feature>
<keyword evidence="2" id="KW-1185">Reference proteome</keyword>